<evidence type="ECO:0000256" key="4">
    <source>
        <dbReference type="ARBA" id="ARBA00022729"/>
    </source>
</evidence>
<evidence type="ECO:0000256" key="3">
    <source>
        <dbReference type="ARBA" id="ARBA00022630"/>
    </source>
</evidence>
<comment type="caution">
    <text evidence="10">The sequence shown here is derived from an EMBL/GenBank/DDBJ whole genome shotgun (WGS) entry which is preliminary data.</text>
</comment>
<dbReference type="Gene3D" id="3.50.50.60">
    <property type="entry name" value="FAD/NAD(P)-binding domain"/>
    <property type="match status" value="1"/>
</dbReference>
<proteinExistence type="inferred from homology"/>
<evidence type="ECO:0000256" key="2">
    <source>
        <dbReference type="ARBA" id="ARBA00009967"/>
    </source>
</evidence>
<feature type="transmembrane region" description="Helical" evidence="8">
    <location>
        <begin position="7"/>
        <end position="28"/>
    </location>
</feature>
<keyword evidence="7" id="KW-0325">Glycoprotein</keyword>
<name>A0A409WXZ5_9AGAR</name>
<evidence type="ECO:0000256" key="6">
    <source>
        <dbReference type="ARBA" id="ARBA00023002"/>
    </source>
</evidence>
<keyword evidence="5" id="KW-0274">FAD</keyword>
<keyword evidence="8" id="KW-0472">Membrane</keyword>
<evidence type="ECO:0000256" key="8">
    <source>
        <dbReference type="SAM" id="Phobius"/>
    </source>
</evidence>
<dbReference type="GO" id="GO:0030328">
    <property type="term" value="P:prenylcysteine catabolic process"/>
    <property type="evidence" value="ECO:0007669"/>
    <property type="project" value="InterPro"/>
</dbReference>
<dbReference type="Proteomes" id="UP000284842">
    <property type="component" value="Unassembled WGS sequence"/>
</dbReference>
<evidence type="ECO:0000313" key="11">
    <source>
        <dbReference type="Proteomes" id="UP000284842"/>
    </source>
</evidence>
<evidence type="ECO:0000256" key="1">
    <source>
        <dbReference type="ARBA" id="ARBA00001974"/>
    </source>
</evidence>
<keyword evidence="11" id="KW-1185">Reference proteome</keyword>
<dbReference type="AlphaFoldDB" id="A0A409WXZ5"/>
<evidence type="ECO:0000259" key="9">
    <source>
        <dbReference type="Pfam" id="PF07156"/>
    </source>
</evidence>
<dbReference type="GO" id="GO:0030327">
    <property type="term" value="P:prenylated protein catabolic process"/>
    <property type="evidence" value="ECO:0007669"/>
    <property type="project" value="TreeGrafter"/>
</dbReference>
<evidence type="ECO:0000313" key="10">
    <source>
        <dbReference type="EMBL" id="PPQ83366.1"/>
    </source>
</evidence>
<reference evidence="10 11" key="1">
    <citation type="journal article" date="2018" name="Evol. Lett.">
        <title>Horizontal gene cluster transfer increased hallucinogenic mushroom diversity.</title>
        <authorList>
            <person name="Reynolds H.T."/>
            <person name="Vijayakumar V."/>
            <person name="Gluck-Thaler E."/>
            <person name="Korotkin H.B."/>
            <person name="Matheny P.B."/>
            <person name="Slot J.C."/>
        </authorList>
    </citation>
    <scope>NUCLEOTIDE SEQUENCE [LARGE SCALE GENOMIC DNA]</scope>
    <source>
        <strain evidence="10 11">2629</strain>
    </source>
</reference>
<dbReference type="GO" id="GO:0001735">
    <property type="term" value="F:prenylcysteine oxidase activity"/>
    <property type="evidence" value="ECO:0007669"/>
    <property type="project" value="InterPro"/>
</dbReference>
<comment type="similarity">
    <text evidence="2">Belongs to the prenylcysteine oxidase family.</text>
</comment>
<protein>
    <recommendedName>
        <fullName evidence="9">Prenylcysteine lyase domain-containing protein</fullName>
    </recommendedName>
</protein>
<keyword evidence="6" id="KW-0560">Oxidoreductase</keyword>
<dbReference type="EMBL" id="NHTK01005040">
    <property type="protein sequence ID" value="PPQ83366.1"/>
    <property type="molecule type" value="Genomic_DNA"/>
</dbReference>
<accession>A0A409WXZ5</accession>
<dbReference type="SUPFAM" id="SSF51905">
    <property type="entry name" value="FAD/NAD(P)-binding domain"/>
    <property type="match status" value="1"/>
</dbReference>
<dbReference type="Pfam" id="PF07156">
    <property type="entry name" value="Prenylcys_lyase"/>
    <property type="match status" value="1"/>
</dbReference>
<sequence>MVKFPGLLNILFIAFLAAIWFAEWKLLISDLDSATEDRSTTKSDFANSFKIAVVGAGAGGSSSAFWLSKAMQQSTFKTTINIDIYERFSYVGGRSLVINLPDIKPYPYRTPTELGAHLFGEQELHLMRASKEFALPLHNATRSLHKFYIWNGGNLITIPLSLLDKLRFSLLKGSHCSLKTSVSEWAKDVLTRIVSKDDSAVQDNSTNLTHRLTTLLSFSLSDYLDQAGVPKSFANSLLKACDRVNTTDNLQAMFASAFSRQQHRIIGGTSRIFEEFVTRSGASLFLNTEVTNIEHAVDTHLWKINTSKGAKAYDAVILAAPLYQSNISIPERFYRQIPPVLHRKIHVTVIATRSSSISRQFLGFPSGAEDIRYLISPSEGRPGQPAFSIMSYEREVSPGVWIVKVISHSAISAEWLLGAFNDNVNWVHRHIWDVPVIAPTTGSHFLKLDEGFYFLNAFESVISSMEGQVDAARNLVDALLHDTFGQGFCGTNDQTPRMLKEEYLPGWDC</sequence>
<comment type="cofactor">
    <cofactor evidence="1">
        <name>FAD</name>
        <dbReference type="ChEBI" id="CHEBI:57692"/>
    </cofactor>
</comment>
<dbReference type="InterPro" id="IPR010795">
    <property type="entry name" value="Prenylcys_lyase"/>
</dbReference>
<gene>
    <name evidence="10" type="ORF">CVT24_001895</name>
</gene>
<dbReference type="PANTHER" id="PTHR15944">
    <property type="entry name" value="FARNESYLCYSTEINE LYASE"/>
    <property type="match status" value="1"/>
</dbReference>
<dbReference type="PANTHER" id="PTHR15944:SF0">
    <property type="entry name" value="PRENYLCYSTEINE LYASE DOMAIN-CONTAINING PROTEIN"/>
    <property type="match status" value="1"/>
</dbReference>
<keyword evidence="3" id="KW-0285">Flavoprotein</keyword>
<keyword evidence="8" id="KW-1133">Transmembrane helix</keyword>
<dbReference type="InterPro" id="IPR017046">
    <property type="entry name" value="Prenylcysteine_Oxase1"/>
</dbReference>
<evidence type="ECO:0000256" key="7">
    <source>
        <dbReference type="ARBA" id="ARBA00023180"/>
    </source>
</evidence>
<dbReference type="InterPro" id="IPR036188">
    <property type="entry name" value="FAD/NAD-bd_sf"/>
</dbReference>
<organism evidence="10 11">
    <name type="scientific">Panaeolus cyanescens</name>
    <dbReference type="NCBI Taxonomy" id="181874"/>
    <lineage>
        <taxon>Eukaryota</taxon>
        <taxon>Fungi</taxon>
        <taxon>Dikarya</taxon>
        <taxon>Basidiomycota</taxon>
        <taxon>Agaricomycotina</taxon>
        <taxon>Agaricomycetes</taxon>
        <taxon>Agaricomycetidae</taxon>
        <taxon>Agaricales</taxon>
        <taxon>Agaricineae</taxon>
        <taxon>Galeropsidaceae</taxon>
        <taxon>Panaeolus</taxon>
    </lineage>
</organism>
<dbReference type="OrthoDB" id="437369at2759"/>
<feature type="domain" description="Prenylcysteine lyase" evidence="9">
    <location>
        <begin position="206"/>
        <end position="482"/>
    </location>
</feature>
<keyword evidence="8" id="KW-0812">Transmembrane</keyword>
<dbReference type="InParanoid" id="A0A409WXZ5"/>
<evidence type="ECO:0000256" key="5">
    <source>
        <dbReference type="ARBA" id="ARBA00022827"/>
    </source>
</evidence>
<keyword evidence="4" id="KW-0732">Signal</keyword>